<keyword evidence="3" id="KW-1185">Reference proteome</keyword>
<sequence length="406" mass="47976">MVKGVQMKIKKIMDTNNRKKFKKMLNYAFGEWKDEKIKDDELSWFENAEVLGVFENKKLASGLVLHDFEQIIRGSIKNMGGIGGVATYPEFRNRGFVSSLMKKAFDVMNANKQCVSMLLPFKETFYEKYQYVSTNNNMRVEFDLQSFKHYKNIDPEGKWKEIRKESRKAEKDFLKLMEKVAPDKYHGLILYSRKIKGIWKKMMKNNMFIFIERDGDIAAGARYTKKGFQEMFDTGKIDVKEMYWEDSVSRGMLLKYFAKHLDQIKKIKFLLPYGLNFYSWVKNNIKIDISVDDVPWMVRIIDVEKALKNIPANAEGEVNIKIEDPNCSWNSNVYKIEGNGKKLLIEKTDEDYHINADIQAITALLYGAYNLEEVKNRFKFESQDSKKEKILRLWFEKRFIFNTFYF</sequence>
<dbReference type="Pfam" id="PF13530">
    <property type="entry name" value="SCP2_2"/>
    <property type="match status" value="1"/>
</dbReference>
<dbReference type="GO" id="GO:0034069">
    <property type="term" value="F:aminoglycoside N-acetyltransferase activity"/>
    <property type="evidence" value="ECO:0007669"/>
    <property type="project" value="TreeGrafter"/>
</dbReference>
<dbReference type="InterPro" id="IPR025559">
    <property type="entry name" value="Eis_dom"/>
</dbReference>
<dbReference type="Pfam" id="PF13527">
    <property type="entry name" value="Acetyltransf_9"/>
    <property type="match status" value="1"/>
</dbReference>
<accession>A0A5D0MK54</accession>
<dbReference type="SUPFAM" id="SSF55729">
    <property type="entry name" value="Acyl-CoA N-acyltransferases (Nat)"/>
    <property type="match status" value="1"/>
</dbReference>
<feature type="domain" description="N-acetyltransferase" evidence="1">
    <location>
        <begin position="7"/>
        <end position="154"/>
    </location>
</feature>
<dbReference type="PANTHER" id="PTHR37817">
    <property type="entry name" value="N-ACETYLTRANSFERASE EIS"/>
    <property type="match status" value="1"/>
</dbReference>
<evidence type="ECO:0000313" key="3">
    <source>
        <dbReference type="Proteomes" id="UP000324143"/>
    </source>
</evidence>
<dbReference type="Gene3D" id="3.30.1050.10">
    <property type="entry name" value="SCP2 sterol-binding domain"/>
    <property type="match status" value="1"/>
</dbReference>
<dbReference type="InterPro" id="IPR051554">
    <property type="entry name" value="Acetyltransferase_Eis"/>
</dbReference>
<dbReference type="InterPro" id="IPR016181">
    <property type="entry name" value="Acyl_CoA_acyltransferase"/>
</dbReference>
<comment type="caution">
    <text evidence="2">The sequence shown here is derived from an EMBL/GenBank/DDBJ whole genome shotgun (WGS) entry which is preliminary data.</text>
</comment>
<dbReference type="GO" id="GO:0030649">
    <property type="term" value="P:aminoglycoside antibiotic catabolic process"/>
    <property type="evidence" value="ECO:0007669"/>
    <property type="project" value="TreeGrafter"/>
</dbReference>
<dbReference type="Gene3D" id="3.40.630.30">
    <property type="match status" value="2"/>
</dbReference>
<dbReference type="InterPro" id="IPR036527">
    <property type="entry name" value="SCP2_sterol-bd_dom_sf"/>
</dbReference>
<organism evidence="2 3">
    <name type="scientific">Candidatus Mcinerneyibacterium aminivorans</name>
    <dbReference type="NCBI Taxonomy" id="2703815"/>
    <lineage>
        <taxon>Bacteria</taxon>
        <taxon>Candidatus Macinerneyibacteriota</taxon>
        <taxon>Candidatus Mcinerneyibacteria</taxon>
        <taxon>Candidatus Mcinerneyibacteriales</taxon>
        <taxon>Candidatus Mcinerneyibacteriaceae</taxon>
        <taxon>Candidatus Mcinerneyibacterium</taxon>
    </lineage>
</organism>
<evidence type="ECO:0000259" key="1">
    <source>
        <dbReference type="PROSITE" id="PS51186"/>
    </source>
</evidence>
<dbReference type="InterPro" id="IPR000182">
    <property type="entry name" value="GNAT_dom"/>
</dbReference>
<dbReference type="EMBL" id="VSIX01000032">
    <property type="protein sequence ID" value="TYB31588.1"/>
    <property type="molecule type" value="Genomic_DNA"/>
</dbReference>
<gene>
    <name evidence="2" type="ORF">FXF47_03050</name>
</gene>
<dbReference type="PROSITE" id="PS51186">
    <property type="entry name" value="GNAT"/>
    <property type="match status" value="1"/>
</dbReference>
<dbReference type="Proteomes" id="UP000324143">
    <property type="component" value="Unassembled WGS sequence"/>
</dbReference>
<reference evidence="2" key="1">
    <citation type="submission" date="2019-08" db="EMBL/GenBank/DDBJ databases">
        <title>Genomic characterization of a novel candidate phylum (ARYD3) from a high temperature, high salinity tertiary oil reservoir in north central Oklahoma, USA.</title>
        <authorList>
            <person name="Youssef N.H."/>
            <person name="Yadav A."/>
            <person name="Elshahed M.S."/>
        </authorList>
    </citation>
    <scope>NUCLEOTIDE SEQUENCE [LARGE SCALE GENOMIC DNA]</scope>
    <source>
        <strain evidence="2">ARYD3</strain>
    </source>
</reference>
<dbReference type="SUPFAM" id="SSF55718">
    <property type="entry name" value="SCP-like"/>
    <property type="match status" value="1"/>
</dbReference>
<dbReference type="AlphaFoldDB" id="A0A5D0MK54"/>
<evidence type="ECO:0000313" key="2">
    <source>
        <dbReference type="EMBL" id="TYB31588.1"/>
    </source>
</evidence>
<proteinExistence type="predicted"/>
<protein>
    <submittedName>
        <fullName evidence="2">GNAT family N-acetyltransferase</fullName>
    </submittedName>
</protein>
<name>A0A5D0MK54_9BACT</name>
<dbReference type="PANTHER" id="PTHR37817:SF1">
    <property type="entry name" value="N-ACETYLTRANSFERASE EIS"/>
    <property type="match status" value="1"/>
</dbReference>